<proteinExistence type="predicted"/>
<reference evidence="1" key="1">
    <citation type="submission" date="2023-04" db="EMBL/GenBank/DDBJ databases">
        <title>Draft Genome sequencing of Naganishia species isolated from polar environments using Oxford Nanopore Technology.</title>
        <authorList>
            <person name="Leo P."/>
            <person name="Venkateswaran K."/>
        </authorList>
    </citation>
    <scope>NUCLEOTIDE SEQUENCE</scope>
    <source>
        <strain evidence="1">MNA-CCFEE 5423</strain>
    </source>
</reference>
<gene>
    <name evidence="1" type="ORF">QFC21_005317</name>
</gene>
<evidence type="ECO:0000313" key="2">
    <source>
        <dbReference type="Proteomes" id="UP001227268"/>
    </source>
</evidence>
<accession>A0ACC2VAM4</accession>
<organism evidence="1 2">
    <name type="scientific">Naganishia friedmannii</name>
    <dbReference type="NCBI Taxonomy" id="89922"/>
    <lineage>
        <taxon>Eukaryota</taxon>
        <taxon>Fungi</taxon>
        <taxon>Dikarya</taxon>
        <taxon>Basidiomycota</taxon>
        <taxon>Agaricomycotina</taxon>
        <taxon>Tremellomycetes</taxon>
        <taxon>Filobasidiales</taxon>
        <taxon>Filobasidiaceae</taxon>
        <taxon>Naganishia</taxon>
    </lineage>
</organism>
<dbReference type="Proteomes" id="UP001227268">
    <property type="component" value="Unassembled WGS sequence"/>
</dbReference>
<keyword evidence="2" id="KW-1185">Reference proteome</keyword>
<evidence type="ECO:0000313" key="1">
    <source>
        <dbReference type="EMBL" id="KAJ9095955.1"/>
    </source>
</evidence>
<sequence>MANFSLSATLAGHTQDVMLPFFLTASTHLITLEQVRSLHASSATTIISGSRDASAIVWKSSKDADKKWEGARTIADPDGRFVSSVGSVRIGDESYIAVGSQSSTISLWSSTDAEATQPAHTLIGHKHNVCALDSNDAGLIVSGSWDKTAIIWRNFKPILHLKNHEQAVWAVKCIGDERFLTASADKLIRLFDMNGKVLQTYQGHTDCVRALSLTSDGKGFYSAANDGNVIVWSFDNQRPVQVLNGHTSFVYSVATLPNGEGAVSSGEDGTVRVWTNGQLSQTITHPTISVWVVDVLPNGDIVSGASDGVVRVWTRSEDRKASAEQVQELGKAVASRQLNKTQVGDIKHTDLPGMEGLSRPGKKDGEVLMIKNNGKVEAYQWSSAGTTWQQIGEVTDAVGSGRKQVYQGIEYDYVFDVDIAEGQPPLKLPYNVRVLQPENPYDAAQKFLSNNELPMTYVDQVIKFIESNTGGVSLGSGSSAPAGYVDPFTGGSRYQPAGNSAGEGAGFSDPFTGGGAYRPGQSSTSNGEAGTDPFTVPVYFKTLNVDAAKTKINEFSGASESPLTQAEQQTLNEIYSQLKLPSVAPLDAGFSENYDAATLLALLMKWSEDKRFPLIDLCRALCVSSASLPLHQSSTGQSLVELLLQACAFDSDWPEGGSKPRDINTMLVIRAIANLTATSAGRKALTNEQLSELLEHLAGRHPFTTFNKNTRVAFATLALNLSILAIDGALPVKHGRALLQYISNILSSESEDSEVAYRTIVALGNLIASPSVSGTLEVGDVEVAKELAAGIANMIGEQRLKDIAQQI</sequence>
<name>A0ACC2VAM4_9TREE</name>
<comment type="caution">
    <text evidence="1">The sequence shown here is derived from an EMBL/GenBank/DDBJ whole genome shotgun (WGS) entry which is preliminary data.</text>
</comment>
<protein>
    <submittedName>
        <fullName evidence="1">Uncharacterized protein</fullName>
    </submittedName>
</protein>
<dbReference type="EMBL" id="JASBWT010000020">
    <property type="protein sequence ID" value="KAJ9095955.1"/>
    <property type="molecule type" value="Genomic_DNA"/>
</dbReference>